<dbReference type="RefSeq" id="WP_203812600.1">
    <property type="nucleotide sequence ID" value="NZ_BOMY01000047.1"/>
</dbReference>
<dbReference type="Pfam" id="PF06030">
    <property type="entry name" value="WxLIP_PGBD"/>
    <property type="match status" value="1"/>
</dbReference>
<feature type="transmembrane region" description="Helical" evidence="1">
    <location>
        <begin position="287"/>
        <end position="312"/>
    </location>
</feature>
<dbReference type="Proteomes" id="UP000623608">
    <property type="component" value="Unassembled WGS sequence"/>
</dbReference>
<name>A0A919NT72_9ACTN</name>
<evidence type="ECO:0000313" key="4">
    <source>
        <dbReference type="EMBL" id="GIF24751.1"/>
    </source>
</evidence>
<comment type="caution">
    <text evidence="4">The sequence shown here is derived from an EMBL/GenBank/DDBJ whole genome shotgun (WGS) entry which is preliminary data.</text>
</comment>
<keyword evidence="1" id="KW-1133">Transmembrane helix</keyword>
<protein>
    <recommendedName>
        <fullName evidence="3">WxL Interacting Protein peptidoglycan binding domain-containing protein</fullName>
    </recommendedName>
</protein>
<reference evidence="4" key="1">
    <citation type="submission" date="2021-01" db="EMBL/GenBank/DDBJ databases">
        <title>Whole genome shotgun sequence of Actinoplanes tereljensis NBRC 105297.</title>
        <authorList>
            <person name="Komaki H."/>
            <person name="Tamura T."/>
        </authorList>
    </citation>
    <scope>NUCLEOTIDE SEQUENCE</scope>
    <source>
        <strain evidence="4">NBRC 105297</strain>
    </source>
</reference>
<keyword evidence="5" id="KW-1185">Reference proteome</keyword>
<keyword evidence="2" id="KW-0732">Signal</keyword>
<organism evidence="4 5">
    <name type="scientific">Paractinoplanes tereljensis</name>
    <dbReference type="NCBI Taxonomy" id="571912"/>
    <lineage>
        <taxon>Bacteria</taxon>
        <taxon>Bacillati</taxon>
        <taxon>Actinomycetota</taxon>
        <taxon>Actinomycetes</taxon>
        <taxon>Micromonosporales</taxon>
        <taxon>Micromonosporaceae</taxon>
        <taxon>Paractinoplanes</taxon>
    </lineage>
</organism>
<evidence type="ECO:0000256" key="2">
    <source>
        <dbReference type="SAM" id="SignalP"/>
    </source>
</evidence>
<evidence type="ECO:0000256" key="1">
    <source>
        <dbReference type="SAM" id="Phobius"/>
    </source>
</evidence>
<accession>A0A919NT72</accession>
<feature type="domain" description="WxL Interacting Protein peptidoglycan binding" evidence="3">
    <location>
        <begin position="38"/>
        <end position="140"/>
    </location>
</feature>
<proteinExistence type="predicted"/>
<gene>
    <name evidence="4" type="ORF">Ate02nite_74810</name>
</gene>
<dbReference type="EMBL" id="BOMY01000047">
    <property type="protein sequence ID" value="GIF24751.1"/>
    <property type="molecule type" value="Genomic_DNA"/>
</dbReference>
<keyword evidence="1" id="KW-0812">Transmembrane</keyword>
<keyword evidence="1" id="KW-0472">Membrane</keyword>
<sequence>MRKIVAALLATLVAALFAAPAHAEEGDVTWTVRTAANSYGDDRTSYSYAINPGGTIQDAMVVANRGKTPLNLAVYTADGFTTEAGQLDLRNRDTKAVAIGTWARTAGATITVPPGKTVDVPFTVTLPANATPGDYVGGIVTSLTQPSSTETINVERRLGIRIKLRVGGDLKPALSIENLSVDWHGSVNPFAKGDATVSYTIHNTGNASLSAGQALRVEGPFAMFRTDAAKIAAPPELLPGESWKVSVPVHGVAPAFDLVATATLTPIATDASGSTSSLPAIHVSTHFWAISWTLVLLIAVLIALIVLVVLFVRRNRARRKAREDDRVAKAVADALREKADTTA</sequence>
<evidence type="ECO:0000313" key="5">
    <source>
        <dbReference type="Proteomes" id="UP000623608"/>
    </source>
</evidence>
<feature type="signal peptide" evidence="2">
    <location>
        <begin position="1"/>
        <end position="23"/>
    </location>
</feature>
<dbReference type="AlphaFoldDB" id="A0A919NT72"/>
<feature type="chain" id="PRO_5037609660" description="WxL Interacting Protein peptidoglycan binding domain-containing protein" evidence="2">
    <location>
        <begin position="24"/>
        <end position="343"/>
    </location>
</feature>
<dbReference type="InterPro" id="IPR010317">
    <property type="entry name" value="WxLIP_PGBD"/>
</dbReference>
<evidence type="ECO:0000259" key="3">
    <source>
        <dbReference type="Pfam" id="PF06030"/>
    </source>
</evidence>